<dbReference type="Gene3D" id="3.20.20.80">
    <property type="entry name" value="Glycosidases"/>
    <property type="match status" value="1"/>
</dbReference>
<accession>A0A806FV35</accession>
<reference evidence="5 6" key="1">
    <citation type="journal article" date="2011" name="J. Bacteriol.">
        <title>Genome Sequence of the Probiotic Strain Bifidobacterium animalis subsp. lactis CNCM I-2494.</title>
        <authorList>
            <person name="Chervaux C."/>
            <person name="Grimaldi C."/>
            <person name="Bolotin A."/>
            <person name="Quinquis B."/>
            <person name="Legrain-Raspaud S."/>
            <person name="van Hylckama Vlieg J.E."/>
            <person name="Denariaz G."/>
            <person name="Smokvina T."/>
        </authorList>
    </citation>
    <scope>NUCLEOTIDE SEQUENCE [LARGE SCALE GENOMIC DNA]</scope>
    <source>
        <strain evidence="5 6">CNCM I-2494</strain>
    </source>
</reference>
<feature type="domain" description="SLH" evidence="4">
    <location>
        <begin position="345"/>
        <end position="408"/>
    </location>
</feature>
<feature type="compositionally biased region" description="Polar residues" evidence="2">
    <location>
        <begin position="44"/>
        <end position="60"/>
    </location>
</feature>
<feature type="signal peptide" evidence="3">
    <location>
        <begin position="1"/>
        <end position="34"/>
    </location>
</feature>
<protein>
    <submittedName>
        <fullName evidence="5">Mannosyl-glycoprotein endo-beta-N-acetylglucosaminidase</fullName>
        <ecNumber evidence="5">3.2.1.96</ecNumber>
    </submittedName>
</protein>
<feature type="chain" id="PRO_5032894798" evidence="3">
    <location>
        <begin position="35"/>
        <end position="542"/>
    </location>
</feature>
<evidence type="ECO:0000313" key="6">
    <source>
        <dbReference type="Proteomes" id="UP000008394"/>
    </source>
</evidence>
<proteinExistence type="inferred from homology"/>
<dbReference type="GeneID" id="29695819"/>
<dbReference type="GO" id="GO:0016998">
    <property type="term" value="P:cell wall macromolecule catabolic process"/>
    <property type="evidence" value="ECO:0007669"/>
    <property type="project" value="InterPro"/>
</dbReference>
<dbReference type="SUPFAM" id="SSF51445">
    <property type="entry name" value="(Trans)glycosidases"/>
    <property type="match status" value="1"/>
</dbReference>
<dbReference type="GO" id="GO:0003796">
    <property type="term" value="F:lysozyme activity"/>
    <property type="evidence" value="ECO:0007669"/>
    <property type="project" value="InterPro"/>
</dbReference>
<evidence type="ECO:0000256" key="2">
    <source>
        <dbReference type="SAM" id="MobiDB-lite"/>
    </source>
</evidence>
<dbReference type="Pfam" id="PF00395">
    <property type="entry name" value="SLH"/>
    <property type="match status" value="3"/>
</dbReference>
<evidence type="ECO:0000256" key="3">
    <source>
        <dbReference type="SAM" id="SignalP"/>
    </source>
</evidence>
<sequence>MGLRVRTMTKGVCAGLLTVAMCTTVAVTAPSAWANDSVAPDAAATQTMESTETADVQPQWQGEGEMPDELKGITNPEHMWQEGAAQEQWEAEQQAKGEQQGAGRAKASAGCSALYDWDTANGYKRFSSAGTGQNCAGKKVFNPAMKVLDVSEHQKVIDWNRVKRSGVDAVILRIGYGHGFEDGHFRRNLQEVRRLGIPFGIYHYSYAYDVNFAVQEGQWVVQLLRKYGVNPSDMALPVFYDVEQGDWGGHRMPTNANAFRPIINAFVNQLASAGYGRTYLYTYLNYANSRLNANDLRARIGWMAQYSYQLSYDFHSGYSDVRGWQYTSIDRISGVSGNVDMSAFDQRIFSDVNWKTPHLQDIAWAKSSKVTDGFPNGTFRGMNTVVRQDMAAFLRRVAVRHNIAGAKTWKPSAADWNRFTDVDPGTPHAADILWLAHAGIADGYDNGNGTQRYEGMAPMYRQDMAAFLYRLAKKANKLGNVRPMSFTDVNASTPHYQEVQWLGGSGISQGYSNGNGTWRYEGMGHMYRQDMVALLHRLDARL</sequence>
<evidence type="ECO:0000313" key="5">
    <source>
        <dbReference type="EMBL" id="AEK30981.1"/>
    </source>
</evidence>
<dbReference type="Pfam" id="PF01183">
    <property type="entry name" value="Glyco_hydro_25"/>
    <property type="match status" value="1"/>
</dbReference>
<name>A0A806FV35_BIFAN</name>
<dbReference type="InterPro" id="IPR001119">
    <property type="entry name" value="SLH_dom"/>
</dbReference>
<dbReference type="PROSITE" id="PS51904">
    <property type="entry name" value="GLYCOSYL_HYDROL_F25_2"/>
    <property type="match status" value="1"/>
</dbReference>
<dbReference type="InterPro" id="IPR002053">
    <property type="entry name" value="Glyco_hydro_25"/>
</dbReference>
<keyword evidence="5" id="KW-0378">Hydrolase</keyword>
<evidence type="ECO:0000259" key="4">
    <source>
        <dbReference type="PROSITE" id="PS51272"/>
    </source>
</evidence>
<gene>
    <name evidence="5" type="ORF">BALAC2494_01231</name>
</gene>
<dbReference type="KEGG" id="bnm:BALAC2494_01231"/>
<dbReference type="GO" id="GO:0016052">
    <property type="term" value="P:carbohydrate catabolic process"/>
    <property type="evidence" value="ECO:0007669"/>
    <property type="project" value="TreeGrafter"/>
</dbReference>
<feature type="region of interest" description="Disordered" evidence="2">
    <location>
        <begin position="83"/>
        <end position="102"/>
    </location>
</feature>
<dbReference type="GO" id="GO:0009253">
    <property type="term" value="P:peptidoglycan catabolic process"/>
    <property type="evidence" value="ECO:0007669"/>
    <property type="project" value="InterPro"/>
</dbReference>
<keyword evidence="3" id="KW-0732">Signal</keyword>
<dbReference type="RefSeq" id="WP_012619855.1">
    <property type="nucleotide sequence ID" value="NC_017215.1"/>
</dbReference>
<dbReference type="Proteomes" id="UP000008394">
    <property type="component" value="Chromosome"/>
</dbReference>
<dbReference type="EC" id="3.2.1.96" evidence="5"/>
<organism evidence="5 6">
    <name type="scientific">Bifidobacterium animalis subsp. lactis CNCM I-2494</name>
    <dbReference type="NCBI Taxonomy" id="1042403"/>
    <lineage>
        <taxon>Bacteria</taxon>
        <taxon>Bacillati</taxon>
        <taxon>Actinomycetota</taxon>
        <taxon>Actinomycetes</taxon>
        <taxon>Bifidobacteriales</taxon>
        <taxon>Bifidobacteriaceae</taxon>
        <taxon>Bifidobacterium</taxon>
    </lineage>
</organism>
<keyword evidence="5" id="KW-0326">Glycosidase</keyword>
<dbReference type="InterPro" id="IPR017853">
    <property type="entry name" value="GH"/>
</dbReference>
<dbReference type="PANTHER" id="PTHR34135:SF2">
    <property type="entry name" value="LYSOZYME"/>
    <property type="match status" value="1"/>
</dbReference>
<evidence type="ECO:0000256" key="1">
    <source>
        <dbReference type="ARBA" id="ARBA00010646"/>
    </source>
</evidence>
<feature type="region of interest" description="Disordered" evidence="2">
    <location>
        <begin position="40"/>
        <end position="62"/>
    </location>
</feature>
<dbReference type="EMBL" id="CP002915">
    <property type="protein sequence ID" value="AEK30981.1"/>
    <property type="molecule type" value="Genomic_DNA"/>
</dbReference>
<feature type="domain" description="SLH" evidence="4">
    <location>
        <begin position="415"/>
        <end position="482"/>
    </location>
</feature>
<dbReference type="CDD" id="cd06414">
    <property type="entry name" value="GH25_LytC-like"/>
    <property type="match status" value="1"/>
</dbReference>
<comment type="similarity">
    <text evidence="1">Belongs to the glycosyl hydrolase 25 family.</text>
</comment>
<dbReference type="AlphaFoldDB" id="A0A806FV35"/>
<dbReference type="PROSITE" id="PS51272">
    <property type="entry name" value="SLH"/>
    <property type="match status" value="2"/>
</dbReference>
<dbReference type="PANTHER" id="PTHR34135">
    <property type="entry name" value="LYSOZYME"/>
    <property type="match status" value="1"/>
</dbReference>
<dbReference type="GO" id="GO:0033925">
    <property type="term" value="F:mannosyl-glycoprotein endo-beta-N-acetylglucosaminidase activity"/>
    <property type="evidence" value="ECO:0007669"/>
    <property type="project" value="UniProtKB-EC"/>
</dbReference>